<evidence type="ECO:0000313" key="3">
    <source>
        <dbReference type="Proteomes" id="UP000324222"/>
    </source>
</evidence>
<evidence type="ECO:0000256" key="1">
    <source>
        <dbReference type="SAM" id="MobiDB-lite"/>
    </source>
</evidence>
<reference evidence="2 3" key="1">
    <citation type="submission" date="2019-05" db="EMBL/GenBank/DDBJ databases">
        <title>Another draft genome of Portunus trituberculatus and its Hox gene families provides insights of decapod evolution.</title>
        <authorList>
            <person name="Jeong J.-H."/>
            <person name="Song I."/>
            <person name="Kim S."/>
            <person name="Choi T."/>
            <person name="Kim D."/>
            <person name="Ryu S."/>
            <person name="Kim W."/>
        </authorList>
    </citation>
    <scope>NUCLEOTIDE SEQUENCE [LARGE SCALE GENOMIC DNA]</scope>
    <source>
        <tissue evidence="2">Muscle</tissue>
    </source>
</reference>
<feature type="region of interest" description="Disordered" evidence="1">
    <location>
        <begin position="144"/>
        <end position="173"/>
    </location>
</feature>
<protein>
    <submittedName>
        <fullName evidence="2">Uncharacterized protein</fullName>
    </submittedName>
</protein>
<feature type="region of interest" description="Disordered" evidence="1">
    <location>
        <begin position="37"/>
        <end position="61"/>
    </location>
</feature>
<dbReference type="EMBL" id="VSRR010000773">
    <property type="protein sequence ID" value="MPC19469.1"/>
    <property type="molecule type" value="Genomic_DNA"/>
</dbReference>
<organism evidence="2 3">
    <name type="scientific">Portunus trituberculatus</name>
    <name type="common">Swimming crab</name>
    <name type="synonym">Neptunus trituberculatus</name>
    <dbReference type="NCBI Taxonomy" id="210409"/>
    <lineage>
        <taxon>Eukaryota</taxon>
        <taxon>Metazoa</taxon>
        <taxon>Ecdysozoa</taxon>
        <taxon>Arthropoda</taxon>
        <taxon>Crustacea</taxon>
        <taxon>Multicrustacea</taxon>
        <taxon>Malacostraca</taxon>
        <taxon>Eumalacostraca</taxon>
        <taxon>Eucarida</taxon>
        <taxon>Decapoda</taxon>
        <taxon>Pleocyemata</taxon>
        <taxon>Brachyura</taxon>
        <taxon>Eubrachyura</taxon>
        <taxon>Portunoidea</taxon>
        <taxon>Portunidae</taxon>
        <taxon>Portuninae</taxon>
        <taxon>Portunus</taxon>
    </lineage>
</organism>
<dbReference type="Proteomes" id="UP000324222">
    <property type="component" value="Unassembled WGS sequence"/>
</dbReference>
<proteinExistence type="predicted"/>
<accession>A0A5B7DE08</accession>
<gene>
    <name evidence="2" type="ORF">E2C01_012384</name>
</gene>
<dbReference type="AlphaFoldDB" id="A0A5B7DE08"/>
<comment type="caution">
    <text evidence="2">The sequence shown here is derived from an EMBL/GenBank/DDBJ whole genome shotgun (WGS) entry which is preliminary data.</text>
</comment>
<sequence length="173" mass="19299">MKLGPDQRGIEGAALKMKMMMRLLVERPRRISAPLPRTDMCCIKSPNTNHNMKTRHGTEEMKRKAVNAGEKRIDESDKMIPPLQSVHVCFTALFSKTSMAVQNSAVFLRRLATVHPEPAGEEGRVGFGRLLQGQVSRMKCSSWATVRTPPPSRRQEIATQAHSPQLGGLTMHN</sequence>
<name>A0A5B7DE08_PORTR</name>
<evidence type="ECO:0000313" key="2">
    <source>
        <dbReference type="EMBL" id="MPC19469.1"/>
    </source>
</evidence>
<keyword evidence="3" id="KW-1185">Reference proteome</keyword>